<reference evidence="2" key="1">
    <citation type="submission" date="2020-10" db="EMBL/GenBank/DDBJ databases">
        <authorList>
            <person name="Gilroy R."/>
        </authorList>
    </citation>
    <scope>NUCLEOTIDE SEQUENCE</scope>
    <source>
        <strain evidence="2">ChiHjej10B9-9673</strain>
    </source>
</reference>
<dbReference type="Pfam" id="PF14270">
    <property type="entry name" value="DUF4358"/>
    <property type="match status" value="1"/>
</dbReference>
<protein>
    <submittedName>
        <fullName evidence="2">DUF4358 domain-containing protein</fullName>
    </submittedName>
</protein>
<feature type="signal peptide" evidence="1">
    <location>
        <begin position="1"/>
        <end position="20"/>
    </location>
</feature>
<sequence length="156" mass="15653">MKATRIAALVLALAMVFALAGCGEAAEPIDVSALGQQLVDAAGFGEPMNALDGAVALGLYGAPEGTTVAAWAGTGATAEEVAVFDCGSAEAAGALVKTLEQRNDVRASQYADYDPEEVPKLENALIISGGQYVVLLVAQDQGDAAKIASDALAKAA</sequence>
<dbReference type="PROSITE" id="PS51257">
    <property type="entry name" value="PROKAR_LIPOPROTEIN"/>
    <property type="match status" value="1"/>
</dbReference>
<organism evidence="2 3">
    <name type="scientific">Candidatus Scatomorpha merdipullorum</name>
    <dbReference type="NCBI Taxonomy" id="2840927"/>
    <lineage>
        <taxon>Bacteria</taxon>
        <taxon>Bacillati</taxon>
        <taxon>Bacillota</taxon>
        <taxon>Clostridia</taxon>
        <taxon>Eubacteriales</taxon>
        <taxon>Candidatus Scatomorpha</taxon>
    </lineage>
</organism>
<comment type="caution">
    <text evidence="2">The sequence shown here is derived from an EMBL/GenBank/DDBJ whole genome shotgun (WGS) entry which is preliminary data.</text>
</comment>
<evidence type="ECO:0000313" key="3">
    <source>
        <dbReference type="Proteomes" id="UP000824001"/>
    </source>
</evidence>
<dbReference type="InterPro" id="IPR025648">
    <property type="entry name" value="DUF4358"/>
</dbReference>
<evidence type="ECO:0000313" key="2">
    <source>
        <dbReference type="EMBL" id="HIS66351.1"/>
    </source>
</evidence>
<feature type="chain" id="PRO_5038359366" evidence="1">
    <location>
        <begin position="21"/>
        <end position="156"/>
    </location>
</feature>
<dbReference type="AlphaFoldDB" id="A0A9D1JUK5"/>
<keyword evidence="1" id="KW-0732">Signal</keyword>
<dbReference type="Proteomes" id="UP000824001">
    <property type="component" value="Unassembled WGS sequence"/>
</dbReference>
<proteinExistence type="predicted"/>
<reference evidence="2" key="2">
    <citation type="journal article" date="2021" name="PeerJ">
        <title>Extensive microbial diversity within the chicken gut microbiome revealed by metagenomics and culture.</title>
        <authorList>
            <person name="Gilroy R."/>
            <person name="Ravi A."/>
            <person name="Getino M."/>
            <person name="Pursley I."/>
            <person name="Horton D.L."/>
            <person name="Alikhan N.F."/>
            <person name="Baker D."/>
            <person name="Gharbi K."/>
            <person name="Hall N."/>
            <person name="Watson M."/>
            <person name="Adriaenssens E.M."/>
            <person name="Foster-Nyarko E."/>
            <person name="Jarju S."/>
            <person name="Secka A."/>
            <person name="Antonio M."/>
            <person name="Oren A."/>
            <person name="Chaudhuri R.R."/>
            <person name="La Ragione R."/>
            <person name="Hildebrand F."/>
            <person name="Pallen M.J."/>
        </authorList>
    </citation>
    <scope>NUCLEOTIDE SEQUENCE</scope>
    <source>
        <strain evidence="2">ChiHjej10B9-9673</strain>
    </source>
</reference>
<gene>
    <name evidence="2" type="ORF">IAC18_02190</name>
</gene>
<name>A0A9D1JUK5_9FIRM</name>
<dbReference type="EMBL" id="DVJK01000061">
    <property type="protein sequence ID" value="HIS66351.1"/>
    <property type="molecule type" value="Genomic_DNA"/>
</dbReference>
<accession>A0A9D1JUK5</accession>
<evidence type="ECO:0000256" key="1">
    <source>
        <dbReference type="SAM" id="SignalP"/>
    </source>
</evidence>